<reference evidence="2" key="2">
    <citation type="submission" date="2020-09" db="EMBL/GenBank/DDBJ databases">
        <authorList>
            <person name="Sun Q."/>
            <person name="Zhou Y."/>
        </authorList>
    </citation>
    <scope>NUCLEOTIDE SEQUENCE</scope>
    <source>
        <strain evidence="2">CGMCC 1.15178</strain>
    </source>
</reference>
<evidence type="ECO:0000313" key="2">
    <source>
        <dbReference type="EMBL" id="GGD90534.1"/>
    </source>
</evidence>
<dbReference type="EMBL" id="BMHP01000005">
    <property type="protein sequence ID" value="GGD90534.1"/>
    <property type="molecule type" value="Genomic_DNA"/>
</dbReference>
<dbReference type="InterPro" id="IPR002822">
    <property type="entry name" value="Ni_insertion"/>
</dbReference>
<protein>
    <submittedName>
        <fullName evidence="2">UPF0272 protein</fullName>
    </submittedName>
</protein>
<dbReference type="NCBIfam" id="TIGR00299">
    <property type="entry name" value="nickel pincer cofactor biosynthesis protein LarC"/>
    <property type="match status" value="1"/>
</dbReference>
<keyword evidence="1" id="KW-0533">Nickel</keyword>
<keyword evidence="3" id="KW-1185">Reference proteome</keyword>
<dbReference type="Gene3D" id="3.10.20.300">
    <property type="entry name" value="mk0293 like domain"/>
    <property type="match status" value="1"/>
</dbReference>
<name>A0A916ZDG4_9BACL</name>
<gene>
    <name evidence="2" type="ORF">GCM10010911_56500</name>
</gene>
<sequence>MIGESSLPGRVKQRSTAIFQTIAKAEGKIHGMSPEEVHFHEVGAMDSIIDTIGVCLALEDLGVDEIYASPVPTGHGKLRMAHGLYPIPAPATAEILIGIPLAKLDVAGELTTPTGAGILKALAKGFGDLPALAIERIGYGAGTKEFAHPNVIRALLMEQANTDDEDSIMVIEAQLDDMTGEALGYVMDRLFEAGAVDVFYTPVYMKKNRPATLVTVLTPEAALQRCEDTLLLETTTLGLRRTKWARRILKREMAVVTTGYGSIRMKLAIRDGRVFRFSPEYEDVAKAARENGIPFQEMYRLAVSVGEEYVSARALS</sequence>
<dbReference type="AlphaFoldDB" id="A0A916ZDG4"/>
<reference evidence="2" key="1">
    <citation type="journal article" date="2014" name="Int. J. Syst. Evol. Microbiol.">
        <title>Complete genome sequence of Corynebacterium casei LMG S-19264T (=DSM 44701T), isolated from a smear-ripened cheese.</title>
        <authorList>
            <consortium name="US DOE Joint Genome Institute (JGI-PGF)"/>
            <person name="Walter F."/>
            <person name="Albersmeier A."/>
            <person name="Kalinowski J."/>
            <person name="Ruckert C."/>
        </authorList>
    </citation>
    <scope>NUCLEOTIDE SEQUENCE</scope>
    <source>
        <strain evidence="2">CGMCC 1.15178</strain>
    </source>
</reference>
<evidence type="ECO:0000256" key="1">
    <source>
        <dbReference type="ARBA" id="ARBA00022596"/>
    </source>
</evidence>
<proteinExistence type="predicted"/>
<dbReference type="Gene3D" id="3.30.70.1380">
    <property type="entry name" value="Transcriptional regulatory protein pf0864 domain like"/>
    <property type="match status" value="1"/>
</dbReference>
<evidence type="ECO:0000313" key="3">
    <source>
        <dbReference type="Proteomes" id="UP000612456"/>
    </source>
</evidence>
<dbReference type="Pfam" id="PF01969">
    <property type="entry name" value="Ni_insertion"/>
    <property type="match status" value="1"/>
</dbReference>
<dbReference type="Proteomes" id="UP000612456">
    <property type="component" value="Unassembled WGS sequence"/>
</dbReference>
<organism evidence="2 3">
    <name type="scientific">Paenibacillus nasutitermitis</name>
    <dbReference type="NCBI Taxonomy" id="1652958"/>
    <lineage>
        <taxon>Bacteria</taxon>
        <taxon>Bacillati</taxon>
        <taxon>Bacillota</taxon>
        <taxon>Bacilli</taxon>
        <taxon>Bacillales</taxon>
        <taxon>Paenibacillaceae</taxon>
        <taxon>Paenibacillus</taxon>
    </lineage>
</organism>
<dbReference type="PANTHER" id="PTHR36566">
    <property type="entry name" value="NICKEL INSERTION PROTEIN-RELATED"/>
    <property type="match status" value="1"/>
</dbReference>
<accession>A0A916ZDG4</accession>
<dbReference type="PANTHER" id="PTHR36566:SF1">
    <property type="entry name" value="PYRIDINIUM-3,5-BISTHIOCARBOXYLIC ACID MONONUCLEOTIDE NICKEL INSERTION PROTEIN"/>
    <property type="match status" value="1"/>
</dbReference>
<comment type="caution">
    <text evidence="2">The sequence shown here is derived from an EMBL/GenBank/DDBJ whole genome shotgun (WGS) entry which is preliminary data.</text>
</comment>